<proteinExistence type="predicted"/>
<comment type="caution">
    <text evidence="1">The sequence shown here is derived from an EMBL/GenBank/DDBJ whole genome shotgun (WGS) entry which is preliminary data.</text>
</comment>
<gene>
    <name evidence="1" type="ORF">EJ377_00945</name>
</gene>
<organism evidence="1 2">
    <name type="scientific">Chryseobacterium arthrosphaerae</name>
    <dbReference type="NCBI Taxonomy" id="651561"/>
    <lineage>
        <taxon>Bacteria</taxon>
        <taxon>Pseudomonadati</taxon>
        <taxon>Bacteroidota</taxon>
        <taxon>Flavobacteriia</taxon>
        <taxon>Flavobacteriales</taxon>
        <taxon>Weeksellaceae</taxon>
        <taxon>Chryseobacterium group</taxon>
        <taxon>Chryseobacterium</taxon>
    </lineage>
</organism>
<dbReference type="Proteomes" id="UP000276953">
    <property type="component" value="Unassembled WGS sequence"/>
</dbReference>
<name>A0A432DYJ9_9FLAO</name>
<protein>
    <submittedName>
        <fullName evidence="1">Uncharacterized protein</fullName>
    </submittedName>
</protein>
<reference evidence="1 2" key="1">
    <citation type="submission" date="2018-12" db="EMBL/GenBank/DDBJ databases">
        <title>Draft Genome Sequence of Chryseobacterium arthrosphaerae strain ED882-96 Isolated from the Blood of a Patient with Liver Cirrhosis in Taiwan.</title>
        <authorList>
            <person name="Lin J.-N."/>
            <person name="Lai C.-H."/>
            <person name="Yang C.-H."/>
            <person name="Huang Y.-H."/>
        </authorList>
    </citation>
    <scope>NUCLEOTIDE SEQUENCE [LARGE SCALE GENOMIC DNA]</scope>
    <source>
        <strain evidence="1 2">ED882-96</strain>
    </source>
</reference>
<accession>A0A432DYJ9</accession>
<dbReference type="EMBL" id="RYFC01000001">
    <property type="protein sequence ID" value="RTZ49297.1"/>
    <property type="molecule type" value="Genomic_DNA"/>
</dbReference>
<dbReference type="AlphaFoldDB" id="A0A432DYJ9"/>
<evidence type="ECO:0000313" key="2">
    <source>
        <dbReference type="Proteomes" id="UP000276953"/>
    </source>
</evidence>
<sequence length="68" mass="7760">MEENCRELSERTFKSNLPLILEIQNKAVAEGNTTEIIRSLKAEFAVYKDTQDDPKMIMLPSSFPRSAI</sequence>
<evidence type="ECO:0000313" key="1">
    <source>
        <dbReference type="EMBL" id="RTZ49297.1"/>
    </source>
</evidence>